<protein>
    <recommendedName>
        <fullName evidence="1">DUF218 domain-containing protein</fullName>
    </recommendedName>
</protein>
<organism evidence="2 3">
    <name type="scientific">Knufia peltigerae</name>
    <dbReference type="NCBI Taxonomy" id="1002370"/>
    <lineage>
        <taxon>Eukaryota</taxon>
        <taxon>Fungi</taxon>
        <taxon>Dikarya</taxon>
        <taxon>Ascomycota</taxon>
        <taxon>Pezizomycotina</taxon>
        <taxon>Eurotiomycetes</taxon>
        <taxon>Chaetothyriomycetidae</taxon>
        <taxon>Chaetothyriales</taxon>
        <taxon>Trichomeriaceae</taxon>
        <taxon>Knufia</taxon>
    </lineage>
</organism>
<dbReference type="Gene3D" id="3.40.50.620">
    <property type="entry name" value="HUPs"/>
    <property type="match status" value="1"/>
</dbReference>
<dbReference type="EMBL" id="JAPDRN010000008">
    <property type="protein sequence ID" value="KAJ9643180.1"/>
    <property type="molecule type" value="Genomic_DNA"/>
</dbReference>
<gene>
    <name evidence="2" type="ORF">H2204_002075</name>
</gene>
<dbReference type="PANTHER" id="PTHR30336">
    <property type="entry name" value="INNER MEMBRANE PROTEIN, PROBABLE PERMEASE"/>
    <property type="match status" value="1"/>
</dbReference>
<evidence type="ECO:0000313" key="2">
    <source>
        <dbReference type="EMBL" id="KAJ9643180.1"/>
    </source>
</evidence>
<evidence type="ECO:0000259" key="1">
    <source>
        <dbReference type="Pfam" id="PF02698"/>
    </source>
</evidence>
<sequence>MSYEVMEEHNSIDDVNLLAEYLASPRVSEFSSCTDVDAVVICASEVLAQAESIFETLSRHPSITKTLVLCGGKGHSTGLIYEAVAKHQRFHALATEIEGLPEAAVLEQIMFRYFDVAAITSHGCKILLEDMSTNCGANAANSRRVLEAAGVCSPRRIVVVQDPTMAKRTVASFQRAYEDVQGPPEFLNHPVFVPRMDTRTPEQPQFCIAGLPSMALWAPGRFLDLIMGEIPRIRDNESGYGPRGRNFLPHIDVPAEVEEAWGRLSNVLEFRR</sequence>
<proteinExistence type="predicted"/>
<dbReference type="Gene3D" id="1.10.3620.10">
    <property type="entry name" value="YdcF like domain"/>
    <property type="match status" value="1"/>
</dbReference>
<reference evidence="2" key="1">
    <citation type="submission" date="2022-10" db="EMBL/GenBank/DDBJ databases">
        <title>Culturing micro-colonial fungi from biological soil crusts in the Mojave desert and describing Neophaeococcomyces mojavensis, and introducing the new genera and species Taxawa tesnikishii.</title>
        <authorList>
            <person name="Kurbessoian T."/>
            <person name="Stajich J.E."/>
        </authorList>
    </citation>
    <scope>NUCLEOTIDE SEQUENCE</scope>
    <source>
        <strain evidence="2">TK_35</strain>
    </source>
</reference>
<comment type="caution">
    <text evidence="2">The sequence shown here is derived from an EMBL/GenBank/DDBJ whole genome shotgun (WGS) entry which is preliminary data.</text>
</comment>
<dbReference type="Proteomes" id="UP001172681">
    <property type="component" value="Unassembled WGS sequence"/>
</dbReference>
<dbReference type="InterPro" id="IPR003848">
    <property type="entry name" value="DUF218"/>
</dbReference>
<dbReference type="Pfam" id="PF02698">
    <property type="entry name" value="DUF218"/>
    <property type="match status" value="1"/>
</dbReference>
<dbReference type="InterPro" id="IPR051599">
    <property type="entry name" value="Cell_Envelope_Assoc"/>
</dbReference>
<dbReference type="AlphaFoldDB" id="A0AA39D1U4"/>
<keyword evidence="3" id="KW-1185">Reference proteome</keyword>
<dbReference type="InterPro" id="IPR014729">
    <property type="entry name" value="Rossmann-like_a/b/a_fold"/>
</dbReference>
<name>A0AA39D1U4_9EURO</name>
<evidence type="ECO:0000313" key="3">
    <source>
        <dbReference type="Proteomes" id="UP001172681"/>
    </source>
</evidence>
<feature type="domain" description="DUF218" evidence="1">
    <location>
        <begin position="99"/>
        <end position="179"/>
    </location>
</feature>
<dbReference type="GO" id="GO:0005886">
    <property type="term" value="C:plasma membrane"/>
    <property type="evidence" value="ECO:0007669"/>
    <property type="project" value="TreeGrafter"/>
</dbReference>
<accession>A0AA39D1U4</accession>
<dbReference type="PANTHER" id="PTHR30336:SF20">
    <property type="entry name" value="DUF218 DOMAIN-CONTAINING PROTEIN"/>
    <property type="match status" value="1"/>
</dbReference>